<reference evidence="1 2" key="1">
    <citation type="journal article" date="2015" name="Nature">
        <title>rRNA introns, odd ribosomes, and small enigmatic genomes across a large radiation of phyla.</title>
        <authorList>
            <person name="Brown C.T."/>
            <person name="Hug L.A."/>
            <person name="Thomas B.C."/>
            <person name="Sharon I."/>
            <person name="Castelle C.J."/>
            <person name="Singh A."/>
            <person name="Wilkins M.J."/>
            <person name="Williams K.H."/>
            <person name="Banfield J.F."/>
        </authorList>
    </citation>
    <scope>NUCLEOTIDE SEQUENCE [LARGE SCALE GENOMIC DNA]</scope>
</reference>
<organism evidence="1 2">
    <name type="scientific">Candidatus Gottesmanbacteria bacterium GW2011_GWA1_44_24b</name>
    <dbReference type="NCBI Taxonomy" id="1618437"/>
    <lineage>
        <taxon>Bacteria</taxon>
        <taxon>Candidatus Gottesmaniibacteriota</taxon>
    </lineage>
</organism>
<dbReference type="AlphaFoldDB" id="A0A0G1IJM1"/>
<proteinExistence type="predicted"/>
<evidence type="ECO:0000313" key="2">
    <source>
        <dbReference type="Proteomes" id="UP000034521"/>
    </source>
</evidence>
<comment type="caution">
    <text evidence="1">The sequence shown here is derived from an EMBL/GenBank/DDBJ whole genome shotgun (WGS) entry which is preliminary data.</text>
</comment>
<evidence type="ECO:0000313" key="1">
    <source>
        <dbReference type="EMBL" id="KKT59566.1"/>
    </source>
</evidence>
<protein>
    <submittedName>
        <fullName evidence="1">Uncharacterized protein</fullName>
    </submittedName>
</protein>
<name>A0A0G1IJM1_9BACT</name>
<sequence>MIKRLTLVFSYGFTFLFQVGVGASHRAMDTLYQAISDLGGIYVKLIQFICLRTDIFAKNEKIRFLSFYDTVPLEQLNVWSVLIHELPT</sequence>
<accession>A0A0G1IJM1</accession>
<gene>
    <name evidence="1" type="ORF">UW52_C0037G0014</name>
</gene>
<dbReference type="Proteomes" id="UP000034521">
    <property type="component" value="Unassembled WGS sequence"/>
</dbReference>
<dbReference type="EMBL" id="LCIQ01000037">
    <property type="protein sequence ID" value="KKT59566.1"/>
    <property type="molecule type" value="Genomic_DNA"/>
</dbReference>